<proteinExistence type="predicted"/>
<dbReference type="InterPro" id="IPR011053">
    <property type="entry name" value="Single_hybrid_motif"/>
</dbReference>
<accession>A0A7W6EGL4</accession>
<protein>
    <submittedName>
        <fullName evidence="1">Biotin carboxyl carrier protein</fullName>
    </submittedName>
</protein>
<comment type="caution">
    <text evidence="1">The sequence shown here is derived from an EMBL/GenBank/DDBJ whole genome shotgun (WGS) entry which is preliminary data.</text>
</comment>
<dbReference type="EMBL" id="JACIEK010000003">
    <property type="protein sequence ID" value="MBB3997948.1"/>
    <property type="molecule type" value="Genomic_DNA"/>
</dbReference>
<dbReference type="AlphaFoldDB" id="A0A7W6EGL4"/>
<dbReference type="Gene3D" id="2.40.50.100">
    <property type="match status" value="1"/>
</dbReference>
<sequence length="39" mass="4389">MKMEYTMRVLRDGRLGALHVTLGDRVEADALLAETEPET</sequence>
<gene>
    <name evidence="1" type="ORF">GGR04_001786</name>
</gene>
<name>A0A7W6EGL4_9HYPH</name>
<keyword evidence="2" id="KW-1185">Reference proteome</keyword>
<organism evidence="1 2">
    <name type="scientific">Aureimonas pseudogalii</name>
    <dbReference type="NCBI Taxonomy" id="1744844"/>
    <lineage>
        <taxon>Bacteria</taxon>
        <taxon>Pseudomonadati</taxon>
        <taxon>Pseudomonadota</taxon>
        <taxon>Alphaproteobacteria</taxon>
        <taxon>Hyphomicrobiales</taxon>
        <taxon>Aurantimonadaceae</taxon>
        <taxon>Aureimonas</taxon>
    </lineage>
</organism>
<dbReference type="SUPFAM" id="SSF51230">
    <property type="entry name" value="Single hybrid motif"/>
    <property type="match status" value="1"/>
</dbReference>
<reference evidence="1 2" key="1">
    <citation type="submission" date="2020-08" db="EMBL/GenBank/DDBJ databases">
        <title>Genomic Encyclopedia of Type Strains, Phase IV (KMG-IV): sequencing the most valuable type-strain genomes for metagenomic binning, comparative biology and taxonomic classification.</title>
        <authorList>
            <person name="Goeker M."/>
        </authorList>
    </citation>
    <scope>NUCLEOTIDE SEQUENCE [LARGE SCALE GENOMIC DNA]</scope>
    <source>
        <strain evidence="1 2">DSM 102238</strain>
    </source>
</reference>
<evidence type="ECO:0000313" key="2">
    <source>
        <dbReference type="Proteomes" id="UP000542776"/>
    </source>
</evidence>
<dbReference type="Proteomes" id="UP000542776">
    <property type="component" value="Unassembled WGS sequence"/>
</dbReference>
<evidence type="ECO:0000313" key="1">
    <source>
        <dbReference type="EMBL" id="MBB3997948.1"/>
    </source>
</evidence>